<dbReference type="AlphaFoldDB" id="A0A176XJ72"/>
<dbReference type="RefSeq" id="WP_063947420.1">
    <property type="nucleotide sequence ID" value="NZ_LXPS01000003.1"/>
</dbReference>
<accession>A0A176XJ72</accession>
<dbReference type="Proteomes" id="UP000077098">
    <property type="component" value="Unassembled WGS sequence"/>
</dbReference>
<sequence>MRSNYPEQRPSAPLIPASVYFTIIFTMVGLASATVYIGARDKPRQTRVYLAEDLANLKPKISGRKVASDSLSVSPAATLKIEKAASGGGAQGVIVVDRSSAVTLSDVASR</sequence>
<keyword evidence="1" id="KW-1133">Transmembrane helix</keyword>
<proteinExistence type="predicted"/>
<comment type="caution">
    <text evidence="2">The sequence shown here is derived from an EMBL/GenBank/DDBJ whole genome shotgun (WGS) entry which is preliminary data.</text>
</comment>
<name>A0A176XJ72_AGRTU</name>
<evidence type="ECO:0000313" key="3">
    <source>
        <dbReference type="Proteomes" id="UP000077098"/>
    </source>
</evidence>
<evidence type="ECO:0000313" key="2">
    <source>
        <dbReference type="EMBL" id="OAE49259.1"/>
    </source>
</evidence>
<feature type="transmembrane region" description="Helical" evidence="1">
    <location>
        <begin position="20"/>
        <end position="39"/>
    </location>
</feature>
<dbReference type="EMBL" id="LXPS01000003">
    <property type="protein sequence ID" value="OAE49259.1"/>
    <property type="molecule type" value="Genomic_DNA"/>
</dbReference>
<evidence type="ECO:0000256" key="1">
    <source>
        <dbReference type="SAM" id="Phobius"/>
    </source>
</evidence>
<organism evidence="2 3">
    <name type="scientific">Agrobacterium tumefaciens</name>
    <dbReference type="NCBI Taxonomy" id="358"/>
    <lineage>
        <taxon>Bacteria</taxon>
        <taxon>Pseudomonadati</taxon>
        <taxon>Pseudomonadota</taxon>
        <taxon>Alphaproteobacteria</taxon>
        <taxon>Hyphomicrobiales</taxon>
        <taxon>Rhizobiaceae</taxon>
        <taxon>Rhizobium/Agrobacterium group</taxon>
        <taxon>Agrobacterium</taxon>
        <taxon>Agrobacterium tumefaciens complex</taxon>
    </lineage>
</organism>
<gene>
    <name evidence="2" type="ORF">A7J57_01215</name>
</gene>
<reference evidence="2 3" key="1">
    <citation type="submission" date="2016-05" db="EMBL/GenBank/DDBJ databases">
        <authorList>
            <person name="Lavstsen T."/>
            <person name="Jespersen J.S."/>
        </authorList>
    </citation>
    <scope>NUCLEOTIDE SEQUENCE [LARGE SCALE GENOMIC DNA]</scope>
    <source>
        <strain evidence="2 3">KCJ1736</strain>
    </source>
</reference>
<keyword evidence="1" id="KW-0472">Membrane</keyword>
<protein>
    <submittedName>
        <fullName evidence="2">Uncharacterized protein</fullName>
    </submittedName>
</protein>
<keyword evidence="1" id="KW-0812">Transmembrane</keyword>